<feature type="domain" description="LNR" evidence="5">
    <location>
        <begin position="934"/>
        <end position="961"/>
    </location>
</feature>
<feature type="compositionally biased region" description="Low complexity" evidence="4">
    <location>
        <begin position="846"/>
        <end position="860"/>
    </location>
</feature>
<name>U6JYA2_9EIME</name>
<evidence type="ECO:0000313" key="6">
    <source>
        <dbReference type="EMBL" id="CDJ29032.1"/>
    </source>
</evidence>
<evidence type="ECO:0000256" key="2">
    <source>
        <dbReference type="ARBA" id="ARBA00023157"/>
    </source>
</evidence>
<dbReference type="EMBL" id="HG681694">
    <property type="protein sequence ID" value="CDJ29032.1"/>
    <property type="molecule type" value="Genomic_DNA"/>
</dbReference>
<dbReference type="GeneID" id="25379333"/>
<sequence>MQEDPEDDEEQEATAYSAAAEGEERLVECVEPQPPTADQQQQQVQPLQQLLRCTEDGWEPPVTLNCKRSCRQPPLTPDGAELKGHGLQHGSVWTAECKQGYGGPNGAFSVDFKCDDGQWVREKSLGAAAAFACSPLCPALLLNPRAYTVTPVAAAAEAAAEGETEAPVAAGAAAAVKITCAPNSVRLGGPPEEILRCRGGLWGLRSIACAAGCSNPLDELGRHYTLMQPKQQQQQMFQHGDTVDITCSDELQHHSPAAAAAAAAARQPHTITCIDGRWESKPHEQRQQQHDAEATVAATTVTGSSNGVLLRCSATCSVPPLPAHFSIIIPTKKRRLGNLFGSVWKENEKLMIGCSPPFQPTLPSPLPPPPQQQQPQQRQQQRQRQRLQQLECVDGEWEGDLREEVCVRRCPGDAGGPTEAQWRELGVRCGESCSSSCGSCYNGKKDKHEDGVDYATHIAAFAAACVQADLAASAVSGSSSSVAAAAPRAISAATAALERLDDDDFMLSGAGAAAAAAVHGQDPPLQWREEELLRFGPPVLRLVQPGVAAAQQQQHQQQQQQQQQKRLSPCMQELVGGVSRLLVGECGALAFGRRELQEAEECSRKTAAAAAAAAAGMGDDPIATAAAAEAQDEHLLQLFRELLEVLCSVEDSQHCFSLAGDAFALLQRLHQTPQLQLQQQLKQHVCPGSSGNACFRSNIRYISVLLQLREYVEIALPGMHPQHQQHHQSSSSFAAASTATAAGAAVGTKGLDDGAVGVGVRGLLTDLRRLPAVLSLLFEADGRSCAPQVFAVAAVDTFAALPQQAAAAEFCSSAPEAPCLLEVYRLVGKELLRPHPQPHTQKQEQEQLLPQQQEQLQQRRQQQLLQQQVHPHDWALGTAMESIGRNFCLRSAEDKTCGALLVPQEATSAAAAAAAAGRLRVYEPASAADMPHCSCPLAFVGDGECDNSCNTAACAFDKGDCLAQQQPLLQPIIELLQQHLAGVADGPCFPFSLNFQCAQHECRDAIQNLQKQNGCCVAPQLELLRDLLYIDQQQQQQQRQQLALLQQQMPNAVTPQLLHLIQSLWDELEGTSGPLELYRSVAFIEADCKMPLDRTCSRGLNRSVFAVDATIEGLNYEALTSSSSRSGRNDEGEELLRHVLRDVFAAALGLPAVERLRQDDSSGLAALLSTELQRQQAGAAEATHANQALQQQQQKALGPLLLHPIPLLLPAACFSSPRVSVSPSSVSIAPVAFASPGSSSSSSSRRQQQRELLRPEKGTWGLGRIAARDVSCSTNEGLSAPPNVSVFEAYRLHSTSATNEHGSVITVLQLELQQLALEQSILQQQAALQQAAARRGSRCCCAGSLAGRTKQQIL</sequence>
<protein>
    <recommendedName>
        <fullName evidence="5">LNR domain-containing protein</fullName>
    </recommendedName>
</protein>
<evidence type="ECO:0000259" key="5">
    <source>
        <dbReference type="Pfam" id="PF00066"/>
    </source>
</evidence>
<evidence type="ECO:0000313" key="7">
    <source>
        <dbReference type="Proteomes" id="UP000030744"/>
    </source>
</evidence>
<feature type="compositionally biased region" description="Pro residues" evidence="4">
    <location>
        <begin position="357"/>
        <end position="372"/>
    </location>
</feature>
<feature type="compositionally biased region" description="Low complexity" evidence="4">
    <location>
        <begin position="1234"/>
        <end position="1246"/>
    </location>
</feature>
<feature type="region of interest" description="Disordered" evidence="4">
    <location>
        <begin position="834"/>
        <end position="860"/>
    </location>
</feature>
<dbReference type="Proteomes" id="UP000030744">
    <property type="component" value="Unassembled WGS sequence"/>
</dbReference>
<dbReference type="GO" id="GO:0016592">
    <property type="term" value="C:mediator complex"/>
    <property type="evidence" value="ECO:0007669"/>
    <property type="project" value="TreeGrafter"/>
</dbReference>
<feature type="region of interest" description="Disordered" evidence="4">
    <location>
        <begin position="1"/>
        <end position="43"/>
    </location>
</feature>
<dbReference type="Pfam" id="PF00066">
    <property type="entry name" value="Notch"/>
    <property type="match status" value="1"/>
</dbReference>
<dbReference type="VEuPathDB" id="ToxoDB:EMH_0046320"/>
<organism evidence="6 7">
    <name type="scientific">Eimeria mitis</name>
    <dbReference type="NCBI Taxonomy" id="44415"/>
    <lineage>
        <taxon>Eukaryota</taxon>
        <taxon>Sar</taxon>
        <taxon>Alveolata</taxon>
        <taxon>Apicomplexa</taxon>
        <taxon>Conoidasida</taxon>
        <taxon>Coccidia</taxon>
        <taxon>Eucoccidiorida</taxon>
        <taxon>Eimeriorina</taxon>
        <taxon>Eimeriidae</taxon>
        <taxon>Eimeria</taxon>
    </lineage>
</organism>
<gene>
    <name evidence="6" type="ORF">EMH_0046320</name>
</gene>
<dbReference type="PANTHER" id="PTHR46007:SF8">
    <property type="entry name" value="C2H2-TYPE DOMAIN-CONTAINING PROTEIN"/>
    <property type="match status" value="1"/>
</dbReference>
<evidence type="ECO:0000256" key="3">
    <source>
        <dbReference type="ARBA" id="ARBA00023180"/>
    </source>
</evidence>
<feature type="compositionally biased region" description="Acidic residues" evidence="4">
    <location>
        <begin position="1"/>
        <end position="12"/>
    </location>
</feature>
<dbReference type="PANTHER" id="PTHR46007">
    <property type="entry name" value="MEDIATOR OF RNA POLYMERASE II TRANSCRIPTION SUBUNIT 12"/>
    <property type="match status" value="1"/>
</dbReference>
<reference evidence="6" key="1">
    <citation type="submission" date="2013-10" db="EMBL/GenBank/DDBJ databases">
        <title>Genomic analysis of the causative agents of coccidiosis in chickens.</title>
        <authorList>
            <person name="Reid A.J."/>
            <person name="Blake D."/>
            <person name="Billington K."/>
            <person name="Browne H."/>
            <person name="Dunn M."/>
            <person name="Hung S."/>
            <person name="Kawahara F."/>
            <person name="Miranda-Saavedra D."/>
            <person name="Mourier T."/>
            <person name="Nagra H."/>
            <person name="Otto T.D."/>
            <person name="Rawlings N."/>
            <person name="Sanchez A."/>
            <person name="Sanders M."/>
            <person name="Subramaniam C."/>
            <person name="Tay Y."/>
            <person name="Dear P."/>
            <person name="Doerig C."/>
            <person name="Gruber A."/>
            <person name="Parkinson J."/>
            <person name="Shirley M."/>
            <person name="Wan K.L."/>
            <person name="Berriman M."/>
            <person name="Tomley F."/>
            <person name="Pain A."/>
        </authorList>
    </citation>
    <scope>NUCLEOTIDE SEQUENCE [LARGE SCALE GENOMIC DNA]</scope>
    <source>
        <strain evidence="6">Houghton</strain>
    </source>
</reference>
<dbReference type="InterPro" id="IPR000800">
    <property type="entry name" value="Notch_dom"/>
</dbReference>
<keyword evidence="3" id="KW-0325">Glycoprotein</keyword>
<evidence type="ECO:0000256" key="4">
    <source>
        <dbReference type="SAM" id="MobiDB-lite"/>
    </source>
</evidence>
<accession>U6JYA2</accession>
<feature type="region of interest" description="Disordered" evidence="4">
    <location>
        <begin position="1234"/>
        <end position="1254"/>
    </location>
</feature>
<dbReference type="Gene3D" id="4.10.470.20">
    <property type="match status" value="1"/>
</dbReference>
<keyword evidence="2" id="KW-1015">Disulfide bond</keyword>
<evidence type="ECO:0000256" key="1">
    <source>
        <dbReference type="ARBA" id="ARBA00022737"/>
    </source>
</evidence>
<proteinExistence type="predicted"/>
<feature type="compositionally biased region" description="Low complexity" evidence="4">
    <location>
        <begin position="373"/>
        <end position="383"/>
    </location>
</feature>
<reference evidence="6" key="2">
    <citation type="submission" date="2013-10" db="EMBL/GenBank/DDBJ databases">
        <authorList>
            <person name="Aslett M."/>
        </authorList>
    </citation>
    <scope>NUCLEOTIDE SEQUENCE [LARGE SCALE GENOMIC DNA]</scope>
    <source>
        <strain evidence="6">Houghton</strain>
    </source>
</reference>
<dbReference type="GO" id="GO:0045944">
    <property type="term" value="P:positive regulation of transcription by RNA polymerase II"/>
    <property type="evidence" value="ECO:0007669"/>
    <property type="project" value="TreeGrafter"/>
</dbReference>
<dbReference type="RefSeq" id="XP_013351606.1">
    <property type="nucleotide sequence ID" value="XM_013496152.1"/>
</dbReference>
<dbReference type="GO" id="GO:0003713">
    <property type="term" value="F:transcription coactivator activity"/>
    <property type="evidence" value="ECO:0007669"/>
    <property type="project" value="TreeGrafter"/>
</dbReference>
<dbReference type="InterPro" id="IPR051647">
    <property type="entry name" value="Mediator_comp_sub12"/>
</dbReference>
<keyword evidence="7" id="KW-1185">Reference proteome</keyword>
<dbReference type="OrthoDB" id="331862at2759"/>
<keyword evidence="1" id="KW-0677">Repeat</keyword>
<feature type="region of interest" description="Disordered" evidence="4">
    <location>
        <begin position="354"/>
        <end position="383"/>
    </location>
</feature>